<evidence type="ECO:0000313" key="5">
    <source>
        <dbReference type="Proteomes" id="UP000004121"/>
    </source>
</evidence>
<dbReference type="eggNOG" id="COG0834">
    <property type="taxonomic scope" value="Bacteria"/>
</dbReference>
<protein>
    <recommendedName>
        <fullName evidence="3">Solute-binding protein family 3/N-terminal domain-containing protein</fullName>
    </recommendedName>
</protein>
<gene>
    <name evidence="4" type="ORF">HMPREF6123_1742</name>
</gene>
<organism evidence="4 5">
    <name type="scientific">Oribacterium sinus F0268</name>
    <dbReference type="NCBI Taxonomy" id="585501"/>
    <lineage>
        <taxon>Bacteria</taxon>
        <taxon>Bacillati</taxon>
        <taxon>Bacillota</taxon>
        <taxon>Clostridia</taxon>
        <taxon>Lachnospirales</taxon>
        <taxon>Lachnospiraceae</taxon>
        <taxon>Oribacterium</taxon>
    </lineage>
</organism>
<dbReference type="Pfam" id="PF00497">
    <property type="entry name" value="SBP_bac_3"/>
    <property type="match status" value="1"/>
</dbReference>
<dbReference type="InterPro" id="IPR001638">
    <property type="entry name" value="Solute-binding_3/MltF_N"/>
</dbReference>
<dbReference type="Proteomes" id="UP000004121">
    <property type="component" value="Unassembled WGS sequence"/>
</dbReference>
<dbReference type="Gene3D" id="3.40.190.10">
    <property type="entry name" value="Periplasmic binding protein-like II"/>
    <property type="match status" value="1"/>
</dbReference>
<evidence type="ECO:0000256" key="1">
    <source>
        <dbReference type="SAM" id="MobiDB-lite"/>
    </source>
</evidence>
<dbReference type="AlphaFoldDB" id="C2KZ23"/>
<proteinExistence type="predicted"/>
<feature type="compositionally biased region" description="Basic and acidic residues" evidence="1">
    <location>
        <begin position="47"/>
        <end position="63"/>
    </location>
</feature>
<reference evidence="4 5" key="1">
    <citation type="submission" date="2009-04" db="EMBL/GenBank/DDBJ databases">
        <authorList>
            <person name="Qin X."/>
            <person name="Bachman B."/>
            <person name="Battles P."/>
            <person name="Bell A."/>
            <person name="Bess C."/>
            <person name="Bickham C."/>
            <person name="Chaboub L."/>
            <person name="Chen D."/>
            <person name="Coyle M."/>
            <person name="Deiros D.R."/>
            <person name="Dinh H."/>
            <person name="Forbes L."/>
            <person name="Fowler G."/>
            <person name="Francisco L."/>
            <person name="Fu Q."/>
            <person name="Gubbala S."/>
            <person name="Hale W."/>
            <person name="Han Y."/>
            <person name="Hemphill L."/>
            <person name="Highlander S.K."/>
            <person name="Hirani K."/>
            <person name="Hogues M."/>
            <person name="Jackson L."/>
            <person name="Jakkamsetti A."/>
            <person name="Javaid M."/>
            <person name="Jiang H."/>
            <person name="Korchina V."/>
            <person name="Kovar C."/>
            <person name="Lara F."/>
            <person name="Lee S."/>
            <person name="Mata R."/>
            <person name="Mathew T."/>
            <person name="Moen C."/>
            <person name="Morales K."/>
            <person name="Munidasa M."/>
            <person name="Nazareth L."/>
            <person name="Ngo R."/>
            <person name="Nguyen L."/>
            <person name="Okwuonu G."/>
            <person name="Ongeri F."/>
            <person name="Patil S."/>
            <person name="Petrosino J."/>
            <person name="Pham C."/>
            <person name="Pham P."/>
            <person name="Pu L.-L."/>
            <person name="Puazo M."/>
            <person name="Raj R."/>
            <person name="Reid J."/>
            <person name="Rouhana J."/>
            <person name="Saada N."/>
            <person name="Shang Y."/>
            <person name="Simmons D."/>
            <person name="Thornton R."/>
            <person name="Warren J."/>
            <person name="Weissenberger G."/>
            <person name="Zhang J."/>
            <person name="Zhang L."/>
            <person name="Zhou C."/>
            <person name="Zhu D."/>
            <person name="Muzny D."/>
            <person name="Worley K."/>
            <person name="Gibbs R."/>
        </authorList>
    </citation>
    <scope>NUCLEOTIDE SEQUENCE [LARGE SCALE GENOMIC DNA]</scope>
    <source>
        <strain evidence="4 5">F0268</strain>
    </source>
</reference>
<dbReference type="SUPFAM" id="SSF53850">
    <property type="entry name" value="Periplasmic binding protein-like II"/>
    <property type="match status" value="1"/>
</dbReference>
<keyword evidence="5" id="KW-1185">Reference proteome</keyword>
<feature type="signal peptide" evidence="2">
    <location>
        <begin position="1"/>
        <end position="19"/>
    </location>
</feature>
<dbReference type="RefSeq" id="WP_007156888.1">
    <property type="nucleotide sequence ID" value="NZ_GG668534.1"/>
</dbReference>
<accession>C2KZ23</accession>
<dbReference type="InParanoid" id="C2KZ23"/>
<dbReference type="EMBL" id="ACKX01000177">
    <property type="protein sequence ID" value="EEJ50973.1"/>
    <property type="molecule type" value="Genomic_DNA"/>
</dbReference>
<feature type="domain" description="Solute-binding protein family 3/N-terminal" evidence="3">
    <location>
        <begin position="76"/>
        <end position="115"/>
    </location>
</feature>
<feature type="compositionally biased region" description="Low complexity" evidence="1">
    <location>
        <begin position="30"/>
        <end position="46"/>
    </location>
</feature>
<evidence type="ECO:0000256" key="2">
    <source>
        <dbReference type="SAM" id="SignalP"/>
    </source>
</evidence>
<dbReference type="PROSITE" id="PS51257">
    <property type="entry name" value="PROKAR_LIPOPROTEIN"/>
    <property type="match status" value="1"/>
</dbReference>
<dbReference type="HOGENOM" id="CLU_2126321_0_0_9"/>
<feature type="non-terminal residue" evidence="4">
    <location>
        <position position="115"/>
    </location>
</feature>
<comment type="caution">
    <text evidence="4">The sequence shown here is derived from an EMBL/GenBank/DDBJ whole genome shotgun (WGS) entry which is preliminary data.</text>
</comment>
<keyword evidence="2" id="KW-0732">Signal</keyword>
<evidence type="ECO:0000259" key="3">
    <source>
        <dbReference type="Pfam" id="PF00497"/>
    </source>
</evidence>
<name>C2KZ23_9FIRM</name>
<evidence type="ECO:0000313" key="4">
    <source>
        <dbReference type="EMBL" id="EEJ50973.1"/>
    </source>
</evidence>
<sequence length="115" mass="12060">MKKNVIFSGVAILAALSLAACGGGKKAEEGQTTAAAEQGSQKATEQAGEKAEAKTAETDGKSSFRTVDEIKKSGVIRIGVFTDKAPFGYVDEKGVNQGYDVYYAHRIADDLGVKV</sequence>
<dbReference type="STRING" id="585501.HMPREF6123_1742"/>
<feature type="chain" id="PRO_5038520644" description="Solute-binding protein family 3/N-terminal domain-containing protein" evidence="2">
    <location>
        <begin position="20"/>
        <end position="115"/>
    </location>
</feature>
<feature type="region of interest" description="Disordered" evidence="1">
    <location>
        <begin position="29"/>
        <end position="63"/>
    </location>
</feature>